<keyword evidence="5" id="KW-1185">Reference proteome</keyword>
<sequence length="632" mass="71858">MSEHIGHECGIAAIRLLKPLDYYIHKYGTALYAVNKLYLLMEKQRNRGQDGAGAAALKLGMHPGDAYFARVRSTEADPSTRVYEQMRAPFDEFEREDSGGERTVEELKRHAPFAAEILMGHLRYATRGKGGPEYCHPFLRENNWQTRNLAVAGNFNLTNNDELFRLLTDLGQHPPSHTDTEMMLEKIGHFLDEANERLFRRYRRQNLSGPRISGRIAAELDMGDVLRAALRDFDGGYVITGLVGHGELFVARDPQGIRPVFYYRDEEALVVASERPAIQTAFSARLDEVAELEPGHAMLVDRSGTVRIERVAEPAERAPCSFERIYFSRGTDADIYHERKKLGARLCDPILGAIGGDFEHTVFSYIPNTAETAFLGLSDEMRRRYLQRLRDRLSNGEAHTEDRLDAVFSTPPRFEKIMTKDAKLRTFIASGKERKGMVALAYDTTYGVVRRGEDTLVVLDDSIVRGTTLRESILRILDRIGPKKILVVSSAPQIRYPDCYGIDMSKLRDFVAFEAAVALLHERGMAERLDEVYAACRESEARPRTEAVNHVKRIYEPFTAEDISGRIAQMLRPEDMNAELQIIYQTIEDLHQACPSHRGDWYFTGHYPTPGGNRVANRAFMHYVEKRDERAY</sequence>
<evidence type="ECO:0000313" key="4">
    <source>
        <dbReference type="EMBL" id="AKJ64137.1"/>
    </source>
</evidence>
<dbReference type="PATRIC" id="fig|1609981.3.peg.911"/>
<dbReference type="CDD" id="cd06223">
    <property type="entry name" value="PRTases_typeI"/>
    <property type="match status" value="1"/>
</dbReference>
<keyword evidence="1 4" id="KW-0808">Transferase</keyword>
<dbReference type="SUPFAM" id="SSF56235">
    <property type="entry name" value="N-terminal nucleophile aminohydrolases (Ntn hydrolases)"/>
    <property type="match status" value="1"/>
</dbReference>
<dbReference type="InterPro" id="IPR029055">
    <property type="entry name" value="Ntn_hydrolases_N"/>
</dbReference>
<gene>
    <name evidence="4" type="primary">purF_2</name>
    <name evidence="4" type="ORF">L21SP4_00874</name>
</gene>
<evidence type="ECO:0000259" key="3">
    <source>
        <dbReference type="PROSITE" id="PS51278"/>
    </source>
</evidence>
<dbReference type="InterPro" id="IPR026869">
    <property type="entry name" value="EgtC-like"/>
</dbReference>
<accession>A0A0G3EFD2</accession>
<dbReference type="EC" id="2.4.2.14" evidence="4"/>
<evidence type="ECO:0000313" key="5">
    <source>
        <dbReference type="Proteomes" id="UP000035268"/>
    </source>
</evidence>
<reference evidence="4 5" key="2">
    <citation type="journal article" date="2016" name="ISME J.">
        <title>Characterization of the first cultured representative of Verrucomicrobia subdivision 5 indicates the proposal of a novel phylum.</title>
        <authorList>
            <person name="Spring S."/>
            <person name="Bunk B."/>
            <person name="Sproer C."/>
            <person name="Schumann P."/>
            <person name="Rohde M."/>
            <person name="Tindall B.J."/>
            <person name="Klenk H.P."/>
        </authorList>
    </citation>
    <scope>NUCLEOTIDE SEQUENCE [LARGE SCALE GENOMIC DNA]</scope>
    <source>
        <strain evidence="4 5">L21-Fru-AB</strain>
    </source>
</reference>
<dbReference type="EMBL" id="CP010904">
    <property type="protein sequence ID" value="AKJ64137.1"/>
    <property type="molecule type" value="Genomic_DNA"/>
</dbReference>
<dbReference type="STRING" id="1307763.L21SP4_00874"/>
<dbReference type="AlphaFoldDB" id="A0A0G3EFD2"/>
<reference evidence="5" key="1">
    <citation type="submission" date="2015-02" db="EMBL/GenBank/DDBJ databases">
        <title>Description and complete genome sequence of the first cultured representative of the subdivision 5 of the Verrucomicrobia phylum.</title>
        <authorList>
            <person name="Spring S."/>
            <person name="Bunk B."/>
            <person name="Sproer C."/>
            <person name="Klenk H.-P."/>
        </authorList>
    </citation>
    <scope>NUCLEOTIDE SEQUENCE [LARGE SCALE GENOMIC DNA]</scope>
    <source>
        <strain evidence="5">L21-Fru-AB</strain>
    </source>
</reference>
<dbReference type="KEGG" id="vbl:L21SP4_00874"/>
<organism evidence="4 5">
    <name type="scientific">Kiritimatiella glycovorans</name>
    <dbReference type="NCBI Taxonomy" id="1307763"/>
    <lineage>
        <taxon>Bacteria</taxon>
        <taxon>Pseudomonadati</taxon>
        <taxon>Kiritimatiellota</taxon>
        <taxon>Kiritimatiellia</taxon>
        <taxon>Kiritimatiellales</taxon>
        <taxon>Kiritimatiellaceae</taxon>
        <taxon>Kiritimatiella</taxon>
    </lineage>
</organism>
<dbReference type="Pfam" id="PF13230">
    <property type="entry name" value="GATase_4"/>
    <property type="match status" value="1"/>
</dbReference>
<dbReference type="Proteomes" id="UP000035268">
    <property type="component" value="Chromosome"/>
</dbReference>
<dbReference type="PANTHER" id="PTHR11907">
    <property type="entry name" value="AMIDOPHOSPHORIBOSYLTRANSFERASE"/>
    <property type="match status" value="1"/>
</dbReference>
<feature type="domain" description="Glutamine amidotransferase type-2" evidence="3">
    <location>
        <begin position="9"/>
        <end position="303"/>
    </location>
</feature>
<dbReference type="InterPro" id="IPR029057">
    <property type="entry name" value="PRTase-like"/>
</dbReference>
<evidence type="ECO:0000256" key="2">
    <source>
        <dbReference type="ARBA" id="ARBA00022962"/>
    </source>
</evidence>
<dbReference type="InterPro" id="IPR017932">
    <property type="entry name" value="GATase_2_dom"/>
</dbReference>
<dbReference type="RefSeq" id="WP_052881500.1">
    <property type="nucleotide sequence ID" value="NZ_CP010904.1"/>
</dbReference>
<keyword evidence="2" id="KW-0315">Glutamine amidotransferase</keyword>
<dbReference type="PROSITE" id="PS51278">
    <property type="entry name" value="GATASE_TYPE_2"/>
    <property type="match status" value="1"/>
</dbReference>
<dbReference type="InterPro" id="IPR000836">
    <property type="entry name" value="PRTase_dom"/>
</dbReference>
<name>A0A0G3EFD2_9BACT</name>
<evidence type="ECO:0000256" key="1">
    <source>
        <dbReference type="ARBA" id="ARBA00022679"/>
    </source>
</evidence>
<protein>
    <submittedName>
        <fullName evidence="4">Amidophosphoribosyltransferase</fullName>
        <ecNumber evidence="4">2.4.2.14</ecNumber>
    </submittedName>
</protein>
<keyword evidence="4" id="KW-0328">Glycosyltransferase</keyword>
<dbReference type="SUPFAM" id="SSF53271">
    <property type="entry name" value="PRTase-like"/>
    <property type="match status" value="1"/>
</dbReference>
<dbReference type="OrthoDB" id="9801213at2"/>
<dbReference type="GO" id="GO:0004044">
    <property type="term" value="F:amidophosphoribosyltransferase activity"/>
    <property type="evidence" value="ECO:0007669"/>
    <property type="project" value="UniProtKB-EC"/>
</dbReference>
<proteinExistence type="predicted"/>
<dbReference type="Gene3D" id="3.60.20.10">
    <property type="entry name" value="Glutamine Phosphoribosylpyrophosphate, subunit 1, domain 1"/>
    <property type="match status" value="1"/>
</dbReference>